<dbReference type="GO" id="GO:0005524">
    <property type="term" value="F:ATP binding"/>
    <property type="evidence" value="ECO:0007669"/>
    <property type="project" value="UniProtKB-KW"/>
</dbReference>
<proteinExistence type="predicted"/>
<dbReference type="AlphaFoldDB" id="A0A7D9HUW2"/>
<gene>
    <name evidence="2" type="ORF">PACLA_8A033078</name>
</gene>
<dbReference type="InterPro" id="IPR013283">
    <property type="entry name" value="RLI1"/>
</dbReference>
<dbReference type="OrthoDB" id="6593433at2759"/>
<organism evidence="2 3">
    <name type="scientific">Paramuricea clavata</name>
    <name type="common">Red gorgonian</name>
    <name type="synonym">Violescent sea-whip</name>
    <dbReference type="NCBI Taxonomy" id="317549"/>
    <lineage>
        <taxon>Eukaryota</taxon>
        <taxon>Metazoa</taxon>
        <taxon>Cnidaria</taxon>
        <taxon>Anthozoa</taxon>
        <taxon>Octocorallia</taxon>
        <taxon>Malacalcyonacea</taxon>
        <taxon>Plexauridae</taxon>
        <taxon>Paramuricea</taxon>
    </lineage>
</organism>
<name>A0A7D9HUW2_PARCT</name>
<sequence>MKPLQIESVFDQEVQNLSGGELQRVALTLCLGKPADVYLIDEPSAYLDSEQRLVAAKVIKRFILHAKKTGFVVEHDFIMATYLADRVVVFDGIPSISTCARTPQSLLTGMNKFLQSLNITFRRDPTNFRPRINKLNSVKDVEQKHAGNFFFLDDE</sequence>
<evidence type="ECO:0000313" key="3">
    <source>
        <dbReference type="Proteomes" id="UP001152795"/>
    </source>
</evidence>
<dbReference type="EMBL" id="CACRXK020001808">
    <property type="protein sequence ID" value="CAB3991217.1"/>
    <property type="molecule type" value="Genomic_DNA"/>
</dbReference>
<dbReference type="PANTHER" id="PTHR19248">
    <property type="entry name" value="ATP-BINDING TRANSPORT PROTEIN-RELATED"/>
    <property type="match status" value="1"/>
</dbReference>
<reference evidence="2" key="1">
    <citation type="submission" date="2020-04" db="EMBL/GenBank/DDBJ databases">
        <authorList>
            <person name="Alioto T."/>
            <person name="Alioto T."/>
            <person name="Gomez Garrido J."/>
        </authorList>
    </citation>
    <scope>NUCLEOTIDE SEQUENCE</scope>
    <source>
        <strain evidence="2">A484AB</strain>
    </source>
</reference>
<protein>
    <submittedName>
        <fullName evidence="2">ATP-binding cassette sub-family E member 1</fullName>
    </submittedName>
</protein>
<keyword evidence="2" id="KW-0067">ATP-binding</keyword>
<dbReference type="SUPFAM" id="SSF52540">
    <property type="entry name" value="P-loop containing nucleoside triphosphate hydrolases"/>
    <property type="match status" value="1"/>
</dbReference>
<evidence type="ECO:0000259" key="1">
    <source>
        <dbReference type="Pfam" id="PF00005"/>
    </source>
</evidence>
<accession>A0A7D9HUW2</accession>
<comment type="caution">
    <text evidence="2">The sequence shown here is derived from an EMBL/GenBank/DDBJ whole genome shotgun (WGS) entry which is preliminary data.</text>
</comment>
<dbReference type="Gene3D" id="3.40.50.300">
    <property type="entry name" value="P-loop containing nucleotide triphosphate hydrolases"/>
    <property type="match status" value="1"/>
</dbReference>
<feature type="domain" description="ABC transporter" evidence="1">
    <location>
        <begin position="9"/>
        <end position="44"/>
    </location>
</feature>
<evidence type="ECO:0000313" key="2">
    <source>
        <dbReference type="EMBL" id="CAB3991217.1"/>
    </source>
</evidence>
<dbReference type="InterPro" id="IPR003439">
    <property type="entry name" value="ABC_transporter-like_ATP-bd"/>
</dbReference>
<keyword evidence="2" id="KW-0547">Nucleotide-binding</keyword>
<dbReference type="Proteomes" id="UP001152795">
    <property type="component" value="Unassembled WGS sequence"/>
</dbReference>
<dbReference type="InterPro" id="IPR027417">
    <property type="entry name" value="P-loop_NTPase"/>
</dbReference>
<keyword evidence="3" id="KW-1185">Reference proteome</keyword>
<dbReference type="GO" id="GO:0016887">
    <property type="term" value="F:ATP hydrolysis activity"/>
    <property type="evidence" value="ECO:0007669"/>
    <property type="project" value="InterPro"/>
</dbReference>
<dbReference type="Pfam" id="PF00005">
    <property type="entry name" value="ABC_tran"/>
    <property type="match status" value="1"/>
</dbReference>